<keyword evidence="2" id="KW-1185">Reference proteome</keyword>
<dbReference type="AlphaFoldDB" id="A0A556V1B2"/>
<dbReference type="OrthoDB" id="9604667at2759"/>
<gene>
    <name evidence="1" type="ORF">Baya_11701</name>
</gene>
<name>A0A556V1B2_BAGYA</name>
<proteinExistence type="predicted"/>
<dbReference type="Proteomes" id="UP000319801">
    <property type="component" value="Unassembled WGS sequence"/>
</dbReference>
<accession>A0A556V1B2</accession>
<evidence type="ECO:0000313" key="1">
    <source>
        <dbReference type="EMBL" id="TSR39574.1"/>
    </source>
</evidence>
<reference evidence="1 2" key="1">
    <citation type="journal article" date="2019" name="Genome Biol. Evol.">
        <title>Whole-Genome Sequencing of the Giant Devil Catfish, Bagarius yarrelli.</title>
        <authorList>
            <person name="Jiang W."/>
            <person name="Lv Y."/>
            <person name="Cheng L."/>
            <person name="Yang K."/>
            <person name="Chao B."/>
            <person name="Wang X."/>
            <person name="Li Y."/>
            <person name="Pan X."/>
            <person name="You X."/>
            <person name="Zhang Y."/>
            <person name="Yang J."/>
            <person name="Li J."/>
            <person name="Zhang X."/>
            <person name="Liu S."/>
            <person name="Sun C."/>
            <person name="Yang J."/>
            <person name="Shi Q."/>
        </authorList>
    </citation>
    <scope>NUCLEOTIDE SEQUENCE [LARGE SCALE GENOMIC DNA]</scope>
    <source>
        <strain evidence="1">JWS20170419001</strain>
        <tissue evidence="1">Muscle</tissue>
    </source>
</reference>
<sequence length="155" mass="18211">MLHLNIPPPPNDIKRTLAKGKWFLGELANRFSIPWSVIIAQPMVEWLRVASRFTGPSSPRCPRRARAWWYPTLAKRRRRMWRAEGKWLPKTSRKIGALTFLFASRALTFAKLILLNLVSYYSTYNVRRWPLPQSLSLLLIFLILIESECKDVRFV</sequence>
<organism evidence="1 2">
    <name type="scientific">Bagarius yarrelli</name>
    <name type="common">Goonch</name>
    <name type="synonym">Bagrus yarrelli</name>
    <dbReference type="NCBI Taxonomy" id="175774"/>
    <lineage>
        <taxon>Eukaryota</taxon>
        <taxon>Metazoa</taxon>
        <taxon>Chordata</taxon>
        <taxon>Craniata</taxon>
        <taxon>Vertebrata</taxon>
        <taxon>Euteleostomi</taxon>
        <taxon>Actinopterygii</taxon>
        <taxon>Neopterygii</taxon>
        <taxon>Teleostei</taxon>
        <taxon>Ostariophysi</taxon>
        <taxon>Siluriformes</taxon>
        <taxon>Sisoridae</taxon>
        <taxon>Sisorinae</taxon>
        <taxon>Bagarius</taxon>
    </lineage>
</organism>
<dbReference type="EMBL" id="VCAZ01000093">
    <property type="protein sequence ID" value="TSR39574.1"/>
    <property type="molecule type" value="Genomic_DNA"/>
</dbReference>
<protein>
    <submittedName>
        <fullName evidence="1">Uncharacterized protein</fullName>
    </submittedName>
</protein>
<evidence type="ECO:0000313" key="2">
    <source>
        <dbReference type="Proteomes" id="UP000319801"/>
    </source>
</evidence>
<comment type="caution">
    <text evidence="1">The sequence shown here is derived from an EMBL/GenBank/DDBJ whole genome shotgun (WGS) entry which is preliminary data.</text>
</comment>